<reference evidence="2" key="1">
    <citation type="journal article" date="2019" name="Int. J. Syst. Evol. Microbiol.">
        <title>The Global Catalogue of Microorganisms (GCM) 10K type strain sequencing project: providing services to taxonomists for standard genome sequencing and annotation.</title>
        <authorList>
            <consortium name="The Broad Institute Genomics Platform"/>
            <consortium name="The Broad Institute Genome Sequencing Center for Infectious Disease"/>
            <person name="Wu L."/>
            <person name="Ma J."/>
        </authorList>
    </citation>
    <scope>NUCLEOTIDE SEQUENCE [LARGE SCALE GENOMIC DNA]</scope>
    <source>
        <strain evidence="2">JCM 10411</strain>
    </source>
</reference>
<proteinExistence type="predicted"/>
<evidence type="ECO:0000313" key="1">
    <source>
        <dbReference type="EMBL" id="MFC5854469.1"/>
    </source>
</evidence>
<comment type="caution">
    <text evidence="1">The sequence shown here is derived from an EMBL/GenBank/DDBJ whole genome shotgun (WGS) entry which is preliminary data.</text>
</comment>
<dbReference type="RefSeq" id="WP_381365828.1">
    <property type="nucleotide sequence ID" value="NZ_JBHSOA010000050.1"/>
</dbReference>
<organism evidence="1 2">
    <name type="scientific">Streptomyces chlorus</name>
    <dbReference type="NCBI Taxonomy" id="887452"/>
    <lineage>
        <taxon>Bacteria</taxon>
        <taxon>Bacillati</taxon>
        <taxon>Actinomycetota</taxon>
        <taxon>Actinomycetes</taxon>
        <taxon>Kitasatosporales</taxon>
        <taxon>Streptomycetaceae</taxon>
        <taxon>Streptomyces</taxon>
    </lineage>
</organism>
<gene>
    <name evidence="1" type="ORF">ACFPZI_22535</name>
</gene>
<keyword evidence="2" id="KW-1185">Reference proteome</keyword>
<sequence length="67" mass="7042">MGLILLRSGGVPGQNPGFSLCRIHDHGDRSTTVGEIDPFSPWTLLRGALENLATGISLLDAGCQLPV</sequence>
<dbReference type="Proteomes" id="UP001596180">
    <property type="component" value="Unassembled WGS sequence"/>
</dbReference>
<accession>A0ABW1E3J2</accession>
<dbReference type="EMBL" id="JBHSOA010000050">
    <property type="protein sequence ID" value="MFC5854469.1"/>
    <property type="molecule type" value="Genomic_DNA"/>
</dbReference>
<protein>
    <submittedName>
        <fullName evidence="1">Uncharacterized protein</fullName>
    </submittedName>
</protein>
<name>A0ABW1E3J2_9ACTN</name>
<evidence type="ECO:0000313" key="2">
    <source>
        <dbReference type="Proteomes" id="UP001596180"/>
    </source>
</evidence>